<dbReference type="Proteomes" id="UP000305067">
    <property type="component" value="Unassembled WGS sequence"/>
</dbReference>
<reference evidence="1 2" key="1">
    <citation type="journal article" date="2019" name="Nat. Ecol. Evol.">
        <title>Megaphylogeny resolves global patterns of mushroom evolution.</title>
        <authorList>
            <person name="Varga T."/>
            <person name="Krizsan K."/>
            <person name="Foldi C."/>
            <person name="Dima B."/>
            <person name="Sanchez-Garcia M."/>
            <person name="Sanchez-Ramirez S."/>
            <person name="Szollosi G.J."/>
            <person name="Szarkandi J.G."/>
            <person name="Papp V."/>
            <person name="Albert L."/>
            <person name="Andreopoulos W."/>
            <person name="Angelini C."/>
            <person name="Antonin V."/>
            <person name="Barry K.W."/>
            <person name="Bougher N.L."/>
            <person name="Buchanan P."/>
            <person name="Buyck B."/>
            <person name="Bense V."/>
            <person name="Catcheside P."/>
            <person name="Chovatia M."/>
            <person name="Cooper J."/>
            <person name="Damon W."/>
            <person name="Desjardin D."/>
            <person name="Finy P."/>
            <person name="Geml J."/>
            <person name="Haridas S."/>
            <person name="Hughes K."/>
            <person name="Justo A."/>
            <person name="Karasinski D."/>
            <person name="Kautmanova I."/>
            <person name="Kiss B."/>
            <person name="Kocsube S."/>
            <person name="Kotiranta H."/>
            <person name="LaButti K.M."/>
            <person name="Lechner B.E."/>
            <person name="Liimatainen K."/>
            <person name="Lipzen A."/>
            <person name="Lukacs Z."/>
            <person name="Mihaltcheva S."/>
            <person name="Morgado L.N."/>
            <person name="Niskanen T."/>
            <person name="Noordeloos M.E."/>
            <person name="Ohm R.A."/>
            <person name="Ortiz-Santana B."/>
            <person name="Ovrebo C."/>
            <person name="Racz N."/>
            <person name="Riley R."/>
            <person name="Savchenko A."/>
            <person name="Shiryaev A."/>
            <person name="Soop K."/>
            <person name="Spirin V."/>
            <person name="Szebenyi C."/>
            <person name="Tomsovsky M."/>
            <person name="Tulloss R.E."/>
            <person name="Uehling J."/>
            <person name="Grigoriev I.V."/>
            <person name="Vagvolgyi C."/>
            <person name="Papp T."/>
            <person name="Martin F.M."/>
            <person name="Miettinen O."/>
            <person name="Hibbett D.S."/>
            <person name="Nagy L.G."/>
        </authorList>
    </citation>
    <scope>NUCLEOTIDE SEQUENCE [LARGE SCALE GENOMIC DNA]</scope>
    <source>
        <strain evidence="1 2">CBS 309.79</strain>
    </source>
</reference>
<dbReference type="EMBL" id="ML178861">
    <property type="protein sequence ID" value="TFK96373.1"/>
    <property type="molecule type" value="Genomic_DNA"/>
</dbReference>
<gene>
    <name evidence="1" type="ORF">BDV98DRAFT_309434</name>
</gene>
<dbReference type="AlphaFoldDB" id="A0A5C3QD34"/>
<name>A0A5C3QD34_9AGAR</name>
<proteinExistence type="predicted"/>
<accession>A0A5C3QD34</accession>
<protein>
    <submittedName>
        <fullName evidence="1">Uncharacterized protein</fullName>
    </submittedName>
</protein>
<evidence type="ECO:0000313" key="2">
    <source>
        <dbReference type="Proteomes" id="UP000305067"/>
    </source>
</evidence>
<keyword evidence="2" id="KW-1185">Reference proteome</keyword>
<organism evidence="1 2">
    <name type="scientific">Pterulicium gracile</name>
    <dbReference type="NCBI Taxonomy" id="1884261"/>
    <lineage>
        <taxon>Eukaryota</taxon>
        <taxon>Fungi</taxon>
        <taxon>Dikarya</taxon>
        <taxon>Basidiomycota</taxon>
        <taxon>Agaricomycotina</taxon>
        <taxon>Agaricomycetes</taxon>
        <taxon>Agaricomycetidae</taxon>
        <taxon>Agaricales</taxon>
        <taxon>Pleurotineae</taxon>
        <taxon>Pterulaceae</taxon>
        <taxon>Pterulicium</taxon>
    </lineage>
</organism>
<sequence length="159" mass="17451">MFRSHPSEGATKKWFPQSTLATSSMVCKAIGIVHGTYAFQGSIRPLLLEQERESSIDDEENAVPQRMISVEKASRLRHPGCTPFFRGRPLYRYLGVRIRSRILSSQPLSTLSLGAASFFPGVFVAGPPCVSVFTTKSPRLIGSVFSLSRTSAIVTYALP</sequence>
<evidence type="ECO:0000313" key="1">
    <source>
        <dbReference type="EMBL" id="TFK96373.1"/>
    </source>
</evidence>